<name>A0A1A9WQN8_9MUSC</name>
<dbReference type="FunFam" id="1.25.40.10:FF:000113">
    <property type="entry name" value="Peptidylprolyl isomerase"/>
    <property type="match status" value="1"/>
</dbReference>
<proteinExistence type="predicted"/>
<evidence type="ECO:0000256" key="1">
    <source>
        <dbReference type="ARBA" id="ARBA00022737"/>
    </source>
</evidence>
<evidence type="ECO:0000256" key="6">
    <source>
        <dbReference type="SAM" id="MobiDB-lite"/>
    </source>
</evidence>
<dbReference type="GO" id="GO:0005740">
    <property type="term" value="C:mitochondrial envelope"/>
    <property type="evidence" value="ECO:0007669"/>
    <property type="project" value="TreeGrafter"/>
</dbReference>
<keyword evidence="3" id="KW-0413">Isomerase</keyword>
<comment type="catalytic activity">
    <reaction evidence="3">
        <text>[protein]-peptidylproline (omega=180) = [protein]-peptidylproline (omega=0)</text>
        <dbReference type="Rhea" id="RHEA:16237"/>
        <dbReference type="Rhea" id="RHEA-COMP:10747"/>
        <dbReference type="Rhea" id="RHEA-COMP:10748"/>
        <dbReference type="ChEBI" id="CHEBI:83833"/>
        <dbReference type="ChEBI" id="CHEBI:83834"/>
        <dbReference type="EC" id="5.2.1.8"/>
    </reaction>
</comment>
<dbReference type="InterPro" id="IPR011990">
    <property type="entry name" value="TPR-like_helical_dom_sf"/>
</dbReference>
<dbReference type="PROSITE" id="PS50059">
    <property type="entry name" value="FKBP_PPIASE"/>
    <property type="match status" value="1"/>
</dbReference>
<evidence type="ECO:0000256" key="2">
    <source>
        <dbReference type="ARBA" id="ARBA00022803"/>
    </source>
</evidence>
<dbReference type="EC" id="5.2.1.8" evidence="3"/>
<feature type="compositionally biased region" description="Basic and acidic residues" evidence="6">
    <location>
        <begin position="18"/>
        <end position="35"/>
    </location>
</feature>
<dbReference type="InterPro" id="IPR050754">
    <property type="entry name" value="FKBP4/5/8-like"/>
</dbReference>
<dbReference type="PANTHER" id="PTHR46512">
    <property type="entry name" value="PEPTIDYLPROLYL ISOMERASE"/>
    <property type="match status" value="1"/>
</dbReference>
<evidence type="ECO:0000313" key="10">
    <source>
        <dbReference type="Proteomes" id="UP000091820"/>
    </source>
</evidence>
<dbReference type="PROSITE" id="PS50005">
    <property type="entry name" value="TPR"/>
    <property type="match status" value="1"/>
</dbReference>
<dbReference type="SMART" id="SM00028">
    <property type="entry name" value="TPR"/>
    <property type="match status" value="3"/>
</dbReference>
<dbReference type="GO" id="GO:0005829">
    <property type="term" value="C:cytosol"/>
    <property type="evidence" value="ECO:0007669"/>
    <property type="project" value="TreeGrafter"/>
</dbReference>
<dbReference type="STRING" id="37001.A0A1A9WQN8"/>
<reference evidence="10" key="1">
    <citation type="submission" date="2014-03" db="EMBL/GenBank/DDBJ databases">
        <authorList>
            <person name="Aksoy S."/>
            <person name="Warren W."/>
            <person name="Wilson R.K."/>
        </authorList>
    </citation>
    <scope>NUCLEOTIDE SEQUENCE [LARGE SCALE GENOMIC DNA]</scope>
    <source>
        <strain evidence="10">IAEA</strain>
    </source>
</reference>
<dbReference type="Pfam" id="PF00254">
    <property type="entry name" value="FKBP_C"/>
    <property type="match status" value="1"/>
</dbReference>
<accession>A0A1A9WQN8</accession>
<keyword evidence="7" id="KW-0472">Membrane</keyword>
<keyword evidence="7" id="KW-0812">Transmembrane</keyword>
<evidence type="ECO:0000256" key="3">
    <source>
        <dbReference type="PROSITE-ProRule" id="PRU00277"/>
    </source>
</evidence>
<evidence type="ECO:0000256" key="7">
    <source>
        <dbReference type="SAM" id="Phobius"/>
    </source>
</evidence>
<dbReference type="EnsemblMetazoa" id="GBRI028436-RA">
    <property type="protein sequence ID" value="GBRI028436-PA"/>
    <property type="gene ID" value="GBRI028436"/>
</dbReference>
<protein>
    <recommendedName>
        <fullName evidence="3">peptidylprolyl isomerase</fullName>
        <ecNumber evidence="3">5.2.1.8</ecNumber>
    </recommendedName>
</protein>
<dbReference type="SUPFAM" id="SSF54534">
    <property type="entry name" value="FKBP-like"/>
    <property type="match status" value="1"/>
</dbReference>
<keyword evidence="2 4" id="KW-0802">TPR repeat</keyword>
<dbReference type="GO" id="GO:0012505">
    <property type="term" value="C:endomembrane system"/>
    <property type="evidence" value="ECO:0007669"/>
    <property type="project" value="TreeGrafter"/>
</dbReference>
<reference evidence="9" key="2">
    <citation type="submission" date="2020-05" db="UniProtKB">
        <authorList>
            <consortium name="EnsemblMetazoa"/>
        </authorList>
    </citation>
    <scope>IDENTIFICATION</scope>
    <source>
        <strain evidence="9">IAEA</strain>
    </source>
</reference>
<keyword evidence="1" id="KW-0677">Repeat</keyword>
<dbReference type="AlphaFoldDB" id="A0A1A9WQN8"/>
<sequence>MDPEKSSNSSFEDLSNESDLKAASENMIKKEKEAISEETQISIKNDHDDTIKLSDIADSDSDSGAPASVGDEEPCDILGNGQLVKRVLKKSKLNRRPIRGELVTVDFTGTLAEGRVVEKEEKLQIHVGDFEVVQGLDMIIPLMNVGEVAEVKIDSRFAYGPLGLKNDDNPELSIPPEATLTYEVHLIDAVFEDFADLKSYEVRKKYGTRKKERANFWYNRSDYSTAIQLYRRALEYLDDRDGDPDAKFDKEDIELTNTELQSLLDDRLIVYNNLAMAQIKISAFDAALQSVEHVLRCQPNNSKALYRKGRILDGKGDTKGAINLLQKAATLETDNRAIQQDLAKLIIKARREDHNEKEMYQKMLGQAKKLEQKSKQAQKQQIVESSKLKLLGYLMGSILIGVAGVAIYRYKY</sequence>
<dbReference type="Gene3D" id="3.10.50.40">
    <property type="match status" value="1"/>
</dbReference>
<dbReference type="Proteomes" id="UP000091820">
    <property type="component" value="Unassembled WGS sequence"/>
</dbReference>
<keyword evidence="7" id="KW-1133">Transmembrane helix</keyword>
<feature type="repeat" description="TPR" evidence="4">
    <location>
        <begin position="268"/>
        <end position="301"/>
    </location>
</feature>
<dbReference type="GO" id="GO:0044183">
    <property type="term" value="F:protein folding chaperone"/>
    <property type="evidence" value="ECO:0007669"/>
    <property type="project" value="TreeGrafter"/>
</dbReference>
<dbReference type="GO" id="GO:0016020">
    <property type="term" value="C:membrane"/>
    <property type="evidence" value="ECO:0007669"/>
    <property type="project" value="TreeGrafter"/>
</dbReference>
<feature type="transmembrane region" description="Helical" evidence="7">
    <location>
        <begin position="390"/>
        <end position="410"/>
    </location>
</feature>
<keyword evidence="10" id="KW-1185">Reference proteome</keyword>
<dbReference type="SUPFAM" id="SSF48452">
    <property type="entry name" value="TPR-like"/>
    <property type="match status" value="1"/>
</dbReference>
<feature type="region of interest" description="Disordered" evidence="6">
    <location>
        <begin position="1"/>
        <end position="74"/>
    </location>
</feature>
<evidence type="ECO:0000313" key="9">
    <source>
        <dbReference type="EnsemblMetazoa" id="GBRI028436-PA"/>
    </source>
</evidence>
<dbReference type="GO" id="GO:0003755">
    <property type="term" value="F:peptidyl-prolyl cis-trans isomerase activity"/>
    <property type="evidence" value="ECO:0007669"/>
    <property type="project" value="UniProtKB-KW"/>
</dbReference>
<organism evidence="9 10">
    <name type="scientific">Glossina brevipalpis</name>
    <dbReference type="NCBI Taxonomy" id="37001"/>
    <lineage>
        <taxon>Eukaryota</taxon>
        <taxon>Metazoa</taxon>
        <taxon>Ecdysozoa</taxon>
        <taxon>Arthropoda</taxon>
        <taxon>Hexapoda</taxon>
        <taxon>Insecta</taxon>
        <taxon>Pterygota</taxon>
        <taxon>Neoptera</taxon>
        <taxon>Endopterygota</taxon>
        <taxon>Diptera</taxon>
        <taxon>Brachycera</taxon>
        <taxon>Muscomorpha</taxon>
        <taxon>Hippoboscoidea</taxon>
        <taxon>Glossinidae</taxon>
        <taxon>Glossina</taxon>
    </lineage>
</organism>
<feature type="coiled-coil region" evidence="5">
    <location>
        <begin position="328"/>
        <end position="380"/>
    </location>
</feature>
<dbReference type="InterPro" id="IPR001179">
    <property type="entry name" value="PPIase_FKBP_dom"/>
</dbReference>
<evidence type="ECO:0000259" key="8">
    <source>
        <dbReference type="PROSITE" id="PS50059"/>
    </source>
</evidence>
<dbReference type="VEuPathDB" id="VectorBase:GBRI028436"/>
<dbReference type="InterPro" id="IPR046357">
    <property type="entry name" value="PPIase_dom_sf"/>
</dbReference>
<evidence type="ECO:0000256" key="4">
    <source>
        <dbReference type="PROSITE-ProRule" id="PRU00339"/>
    </source>
</evidence>
<keyword evidence="5" id="KW-0175">Coiled coil</keyword>
<feature type="domain" description="PPIase FKBP-type" evidence="8">
    <location>
        <begin position="100"/>
        <end position="190"/>
    </location>
</feature>
<dbReference type="PANTHER" id="PTHR46512:SF1">
    <property type="entry name" value="PEPTIDYLPROLYL ISOMERASE"/>
    <property type="match status" value="1"/>
</dbReference>
<dbReference type="InterPro" id="IPR019734">
    <property type="entry name" value="TPR_rpt"/>
</dbReference>
<evidence type="ECO:0000256" key="5">
    <source>
        <dbReference type="SAM" id="Coils"/>
    </source>
</evidence>
<dbReference type="Gene3D" id="1.25.40.10">
    <property type="entry name" value="Tetratricopeptide repeat domain"/>
    <property type="match status" value="1"/>
</dbReference>
<keyword evidence="3" id="KW-0697">Rotamase</keyword>
<dbReference type="GO" id="GO:0043066">
    <property type="term" value="P:negative regulation of apoptotic process"/>
    <property type="evidence" value="ECO:0007669"/>
    <property type="project" value="TreeGrafter"/>
</dbReference>
<feature type="compositionally biased region" description="Polar residues" evidence="6">
    <location>
        <begin position="1"/>
        <end position="13"/>
    </location>
</feature>